<feature type="region of interest" description="Disordered" evidence="5">
    <location>
        <begin position="75"/>
        <end position="107"/>
    </location>
</feature>
<protein>
    <submittedName>
        <fullName evidence="7">Peptidoglycan-binding protein</fullName>
    </submittedName>
</protein>
<keyword evidence="4" id="KW-0788">Thiol protease</keyword>
<keyword evidence="3" id="KW-0378">Hydrolase</keyword>
<dbReference type="Pfam" id="PF00877">
    <property type="entry name" value="NLPC_P60"/>
    <property type="match status" value="1"/>
</dbReference>
<keyword evidence="2" id="KW-0645">Protease</keyword>
<comment type="caution">
    <text evidence="7">The sequence shown here is derived from an EMBL/GenBank/DDBJ whole genome shotgun (WGS) entry which is preliminary data.</text>
</comment>
<dbReference type="InterPro" id="IPR036365">
    <property type="entry name" value="PGBD-like_sf"/>
</dbReference>
<evidence type="ECO:0000256" key="4">
    <source>
        <dbReference type="ARBA" id="ARBA00022807"/>
    </source>
</evidence>
<dbReference type="InterPro" id="IPR000064">
    <property type="entry name" value="NLP_P60_dom"/>
</dbReference>
<name>A0ABV9WWV1_9ACTN</name>
<evidence type="ECO:0000313" key="8">
    <source>
        <dbReference type="Proteomes" id="UP001595855"/>
    </source>
</evidence>
<gene>
    <name evidence="7" type="ORF">ACFPRC_22880</name>
</gene>
<dbReference type="RefSeq" id="WP_271416084.1">
    <property type="nucleotide sequence ID" value="NZ_BAAATN010000002.1"/>
</dbReference>
<proteinExistence type="inferred from homology"/>
<dbReference type="Proteomes" id="UP001595855">
    <property type="component" value="Unassembled WGS sequence"/>
</dbReference>
<dbReference type="SUPFAM" id="SSF54001">
    <property type="entry name" value="Cysteine proteinases"/>
    <property type="match status" value="1"/>
</dbReference>
<evidence type="ECO:0000256" key="3">
    <source>
        <dbReference type="ARBA" id="ARBA00022801"/>
    </source>
</evidence>
<comment type="similarity">
    <text evidence="1">Belongs to the peptidase C40 family.</text>
</comment>
<accession>A0ABV9WWV1</accession>
<dbReference type="InterPro" id="IPR036366">
    <property type="entry name" value="PGBDSf"/>
</dbReference>
<evidence type="ECO:0000256" key="5">
    <source>
        <dbReference type="SAM" id="MobiDB-lite"/>
    </source>
</evidence>
<feature type="domain" description="NlpC/P60" evidence="6">
    <location>
        <begin position="114"/>
        <end position="244"/>
    </location>
</feature>
<evidence type="ECO:0000259" key="6">
    <source>
        <dbReference type="PROSITE" id="PS51935"/>
    </source>
</evidence>
<dbReference type="Gene3D" id="1.10.101.10">
    <property type="entry name" value="PGBD-like superfamily/PGBD"/>
    <property type="match status" value="1"/>
</dbReference>
<evidence type="ECO:0000256" key="1">
    <source>
        <dbReference type="ARBA" id="ARBA00007074"/>
    </source>
</evidence>
<dbReference type="EMBL" id="JBHSJO010000001">
    <property type="protein sequence ID" value="MFC5017701.1"/>
    <property type="molecule type" value="Genomic_DNA"/>
</dbReference>
<dbReference type="Gene3D" id="3.90.1720.10">
    <property type="entry name" value="endopeptidase domain like (from Nostoc punctiforme)"/>
    <property type="match status" value="1"/>
</dbReference>
<feature type="region of interest" description="Disordered" evidence="5">
    <location>
        <begin position="255"/>
        <end position="282"/>
    </location>
</feature>
<dbReference type="PROSITE" id="PS51935">
    <property type="entry name" value="NLPC_P60"/>
    <property type="match status" value="1"/>
</dbReference>
<feature type="compositionally biased region" description="Low complexity" evidence="5">
    <location>
        <begin position="98"/>
        <end position="107"/>
    </location>
</feature>
<sequence length="363" mass="38192">MEAPVFEEIDPAGDCGCPGCRHWRRVLPHAPAGRALAHPAACRALVVATAAASATVVSALGAGQAAAVPAAVHAPHRPGVPAEDEPGTPQGARGPLHGPAGRPVGPPARAELAALTRAEIIDRARTWVAAKVPYSLTAYWSDGYRQDCSGFVSMAWKLPANEWTGSLGSFADRITKEELQPGDMLLFHNASDPTKGSHVVIFGGWTDTAHTTYTAYEQTPPHTRRLDTPYAYWSDSAKYLPYRYKGVAASEQAESGKAAAEGAPPATADPAAASPGVAGPASHGVAGYPGRAMFGPGADNPYVTRLGRQLVRKGFGTHYTKGPGPRWGEADRRGVQAFQRAQGWRGGAADGHPGPETWRRLFS</sequence>
<evidence type="ECO:0000313" key="7">
    <source>
        <dbReference type="EMBL" id="MFC5017701.1"/>
    </source>
</evidence>
<dbReference type="InterPro" id="IPR038765">
    <property type="entry name" value="Papain-like_cys_pep_sf"/>
</dbReference>
<evidence type="ECO:0000256" key="2">
    <source>
        <dbReference type="ARBA" id="ARBA00022670"/>
    </source>
</evidence>
<keyword evidence="8" id="KW-1185">Reference proteome</keyword>
<reference evidence="8" key="1">
    <citation type="journal article" date="2019" name="Int. J. Syst. Evol. Microbiol.">
        <title>The Global Catalogue of Microorganisms (GCM) 10K type strain sequencing project: providing services to taxonomists for standard genome sequencing and annotation.</title>
        <authorList>
            <consortium name="The Broad Institute Genomics Platform"/>
            <consortium name="The Broad Institute Genome Sequencing Center for Infectious Disease"/>
            <person name="Wu L."/>
            <person name="Ma J."/>
        </authorList>
    </citation>
    <scope>NUCLEOTIDE SEQUENCE [LARGE SCALE GENOMIC DNA]</scope>
    <source>
        <strain evidence="8">CGMCC 4.1542</strain>
    </source>
</reference>
<dbReference type="NCBIfam" id="NF038080">
    <property type="entry name" value="PG_bind_siph"/>
    <property type="match status" value="1"/>
</dbReference>
<dbReference type="SUPFAM" id="SSF47090">
    <property type="entry name" value="PGBD-like"/>
    <property type="match status" value="1"/>
</dbReference>
<feature type="region of interest" description="Disordered" evidence="5">
    <location>
        <begin position="340"/>
        <end position="363"/>
    </location>
</feature>
<dbReference type="InterPro" id="IPR047763">
    <property type="entry name" value="PG_bind_dom_phiBT1-type"/>
</dbReference>
<organism evidence="7 8">
    <name type="scientific">Streptomyces lienomycini</name>
    <dbReference type="NCBI Taxonomy" id="284035"/>
    <lineage>
        <taxon>Bacteria</taxon>
        <taxon>Bacillati</taxon>
        <taxon>Actinomycetota</taxon>
        <taxon>Actinomycetes</taxon>
        <taxon>Kitasatosporales</taxon>
        <taxon>Streptomycetaceae</taxon>
        <taxon>Streptomyces</taxon>
    </lineage>
</organism>